<dbReference type="InterPro" id="IPR051922">
    <property type="entry name" value="Bact_Sporulation_Assoc"/>
</dbReference>
<feature type="chain" id="PRO_5038455531" evidence="1">
    <location>
        <begin position="25"/>
        <end position="610"/>
    </location>
</feature>
<proteinExistence type="predicted"/>
<sequence length="610" mass="64772">MKKRNLAMAMAAVTVVGSAAPVFAAASDVISLQDGTNDKYTVSNTKASDLVKDILAAQNLTTGAVILNKDTKVTFYDANEKDSSTLTGDKKVYSEQILTTANGNEDYVKTTLKNLDAGEYAIIDLTYNNAKTVEIKVVAASEKTVVVSSDAKNSAKDIAEKYVFEDKDLENALKTINASDFSKTDSYYQVVLYPKGKRLQGFSTYRATNYNEGTAYGNTPVILTLKSTSKSNLKTAVEELQKLNASYSNTTTLAGDDRIQTAIEISKEYYNNDGEKQDHSADVKENVKNVVLVGANALVDGLVAAPLAAEKDAPLLLTSKDKLDSSVKSEIKRVLDLKTSTEVTGKTVYIAGGVNSVSKEVVTELESMGLKVERFSGDDRYETSLKIADEIGLDNDKAYVVGGTGLADAMSIASVASTKLDGNGVVDRTNGHATPIVVVDGKADKISDDLDSFLGSADVDIIGGFASVSEKMEEAISDATGKGVTRVKGDDRQDTNSEVIKTYYANDTEIAKAAVLDKDSGASSSDAGVFNFYVAKDGSTKEDQLVDALAVGAVAGYKLAPVVLATDSLSSDQSVAISKVVGEKYSKDLTQVGQGIANSVINKIKDLLDM</sequence>
<dbReference type="EMBL" id="HE980331">
    <property type="protein sequence ID" value="CCK73639.1"/>
    <property type="molecule type" value="Genomic_DNA"/>
</dbReference>
<dbReference type="PANTHER" id="PTHR30032">
    <property type="entry name" value="N-ACETYLMURAMOYL-L-ALANINE AMIDASE-RELATED"/>
    <property type="match status" value="1"/>
</dbReference>
<dbReference type="NCBIfam" id="NF033435">
    <property type="entry name" value="S-layer_Clost"/>
    <property type="match status" value="1"/>
</dbReference>
<accession>J7REV1</accession>
<keyword evidence="1" id="KW-0732">Signal</keyword>
<name>J7REV1_CLODI</name>
<evidence type="ECO:0000313" key="2">
    <source>
        <dbReference type="EMBL" id="CCK73639.1"/>
    </source>
</evidence>
<dbReference type="InterPro" id="IPR007253">
    <property type="entry name" value="Cell_wall-bd_2"/>
</dbReference>
<dbReference type="AlphaFoldDB" id="J7REV1"/>
<dbReference type="Pfam" id="PF04122">
    <property type="entry name" value="CW_binding_2"/>
    <property type="match status" value="3"/>
</dbReference>
<gene>
    <name evidence="2" type="primary">slpA</name>
</gene>
<dbReference type="Gene3D" id="3.40.50.12090">
    <property type="match status" value="1"/>
</dbReference>
<feature type="signal peptide" evidence="1">
    <location>
        <begin position="1"/>
        <end position="24"/>
    </location>
</feature>
<dbReference type="PANTHER" id="PTHR30032:SF8">
    <property type="entry name" value="GERMINATION-SPECIFIC N-ACETYLMURAMOYL-L-ALANINE AMIDASE"/>
    <property type="match status" value="1"/>
</dbReference>
<evidence type="ECO:0000256" key="1">
    <source>
        <dbReference type="SAM" id="SignalP"/>
    </source>
</evidence>
<dbReference type="RefSeq" id="WP_077709008.1">
    <property type="nucleotide sequence ID" value="NZ_FUSQ01000010.1"/>
</dbReference>
<protein>
    <submittedName>
        <fullName evidence="2">CD2793 S-layer protein</fullName>
    </submittedName>
</protein>
<reference evidence="2" key="2">
    <citation type="submission" date="2012-08" db="EMBL/GenBank/DDBJ databases">
        <authorList>
            <person name="Batty E."/>
        </authorList>
    </citation>
    <scope>NUCLEOTIDE SEQUENCE</scope>
    <source>
        <strain evidence="2">Ox1523</strain>
    </source>
</reference>
<dbReference type="FunFam" id="3.40.50.12090:FF:000001">
    <property type="entry name" value="Cell surface protein"/>
    <property type="match status" value="1"/>
</dbReference>
<organism evidence="2">
    <name type="scientific">Clostridioides difficile</name>
    <name type="common">Peptoclostridium difficile</name>
    <dbReference type="NCBI Taxonomy" id="1496"/>
    <lineage>
        <taxon>Bacteria</taxon>
        <taxon>Bacillati</taxon>
        <taxon>Bacillota</taxon>
        <taxon>Clostridia</taxon>
        <taxon>Peptostreptococcales</taxon>
        <taxon>Peptostreptococcaceae</taxon>
        <taxon>Clostridioides</taxon>
    </lineage>
</organism>
<reference evidence="2" key="1">
    <citation type="submission" date="2012-08" db="EMBL/GenBank/DDBJ databases">
        <title>Recombinational switching of the Clostridium difficile S-layer and a novel glycosylation gene cluster revealed by large scale whole genome sequencing.</title>
        <authorList>
            <person name="Dingle K.E."/>
            <person name="Didelot X."/>
            <person name="Ansari M.A."/>
            <person name="Eyre D.W."/>
            <person name="Vaughan A."/>
            <person name="Griffiths D."/>
            <person name="Ip C.L.C."/>
            <person name="Batty E.M."/>
            <person name="Bowden R."/>
            <person name="Jolley K.A."/>
            <person name="Hood D.W."/>
            <person name="Fawley W.N."/>
            <person name="Walker A.S."/>
            <person name="Peto T.E."/>
            <person name="Wilcox M.H."/>
            <person name="Crook D.W."/>
        </authorList>
    </citation>
    <scope>NUCLEOTIDE SEQUENCE</scope>
    <source>
        <strain evidence="2">Ox1523</strain>
    </source>
</reference>